<evidence type="ECO:0000256" key="1">
    <source>
        <dbReference type="ARBA" id="ARBA00010333"/>
    </source>
</evidence>
<reference evidence="4 5" key="1">
    <citation type="submission" date="2017-01" db="EMBL/GenBank/DDBJ databases">
        <title>Pseudomonas psychrotolerans genome sequencing and assembly.</title>
        <authorList>
            <person name="Vyas B."/>
            <person name="Mayilraj S."/>
        </authorList>
    </citation>
    <scope>NUCLEOTIDE SEQUENCE [LARGE SCALE GENOMIC DNA]</scope>
    <source>
        <strain evidence="4 5">SDS18</strain>
    </source>
</reference>
<dbReference type="Pfam" id="PF00497">
    <property type="entry name" value="SBP_bac_3"/>
    <property type="match status" value="1"/>
</dbReference>
<protein>
    <submittedName>
        <fullName evidence="4">Restriction endonuclease</fullName>
    </submittedName>
</protein>
<dbReference type="PANTHER" id="PTHR35936">
    <property type="entry name" value="MEMBRANE-BOUND LYTIC MUREIN TRANSGLYCOSYLASE F"/>
    <property type="match status" value="1"/>
</dbReference>
<sequence>MKVTPEVLADLAPQGVLRTAINLGNPVLAQRRPDGQPAGVSVALAKALAERLGVSLDMATYDAAGKVFADLENHAWNLAFLAIEPVRAAQIEFSHPYVIIEGTYLLRNSDPAQSVAELDQRGRRIAVGQGAAYDLYLSRTLAQAELLRAPTSAAAVDWFVDQSLDAAAGVRQPLEAYAREHLGYRVLPDSFTEIRQAMAVPKGRLAGAAFVRCFLDKQIRNGFVADALRQSGQLEARVGPPLAD</sequence>
<dbReference type="Gene3D" id="3.40.190.10">
    <property type="entry name" value="Periplasmic binding protein-like II"/>
    <property type="match status" value="2"/>
</dbReference>
<dbReference type="SMART" id="SM00062">
    <property type="entry name" value="PBPb"/>
    <property type="match status" value="1"/>
</dbReference>
<dbReference type="GO" id="GO:0004519">
    <property type="term" value="F:endonuclease activity"/>
    <property type="evidence" value="ECO:0007669"/>
    <property type="project" value="UniProtKB-KW"/>
</dbReference>
<organism evidence="4 5">
    <name type="scientific">Pseudomonas oryzihabitans</name>
    <dbReference type="NCBI Taxonomy" id="47885"/>
    <lineage>
        <taxon>Bacteria</taxon>
        <taxon>Pseudomonadati</taxon>
        <taxon>Pseudomonadota</taxon>
        <taxon>Gammaproteobacteria</taxon>
        <taxon>Pseudomonadales</taxon>
        <taxon>Pseudomonadaceae</taxon>
        <taxon>Pseudomonas</taxon>
    </lineage>
</organism>
<keyword evidence="4" id="KW-0378">Hydrolase</keyword>
<evidence type="ECO:0000256" key="2">
    <source>
        <dbReference type="ARBA" id="ARBA00022729"/>
    </source>
</evidence>
<dbReference type="PANTHER" id="PTHR35936:SF17">
    <property type="entry name" value="ARGININE-BINDING EXTRACELLULAR PROTEIN ARTP"/>
    <property type="match status" value="1"/>
</dbReference>
<evidence type="ECO:0000259" key="3">
    <source>
        <dbReference type="SMART" id="SM00062"/>
    </source>
</evidence>
<keyword evidence="2" id="KW-0732">Signal</keyword>
<gene>
    <name evidence="4" type="ORF">BVL52_24440</name>
</gene>
<name>A0ABX3IK13_9PSED</name>
<proteinExistence type="inferred from homology"/>
<accession>A0ABX3IK13</accession>
<comment type="similarity">
    <text evidence="1">Belongs to the bacterial solute-binding protein 3 family.</text>
</comment>
<keyword evidence="5" id="KW-1185">Reference proteome</keyword>
<comment type="caution">
    <text evidence="4">The sequence shown here is derived from an EMBL/GenBank/DDBJ whole genome shotgun (WGS) entry which is preliminary data.</text>
</comment>
<dbReference type="RefSeq" id="WP_077173287.1">
    <property type="nucleotide sequence ID" value="NZ_MTLN01000013.1"/>
</dbReference>
<keyword evidence="4" id="KW-0540">Nuclease</keyword>
<keyword evidence="4" id="KW-0255">Endonuclease</keyword>
<feature type="domain" description="Solute-binding protein family 3/N-terminal" evidence="3">
    <location>
        <begin position="16"/>
        <end position="235"/>
    </location>
</feature>
<dbReference type="Proteomes" id="UP000189310">
    <property type="component" value="Unassembled WGS sequence"/>
</dbReference>
<dbReference type="InterPro" id="IPR001638">
    <property type="entry name" value="Solute-binding_3/MltF_N"/>
</dbReference>
<evidence type="ECO:0000313" key="4">
    <source>
        <dbReference type="EMBL" id="ONN68662.1"/>
    </source>
</evidence>
<dbReference type="SUPFAM" id="SSF53850">
    <property type="entry name" value="Periplasmic binding protein-like II"/>
    <property type="match status" value="1"/>
</dbReference>
<evidence type="ECO:0000313" key="5">
    <source>
        <dbReference type="Proteomes" id="UP000189310"/>
    </source>
</evidence>
<dbReference type="EMBL" id="MTLN01000013">
    <property type="protein sequence ID" value="ONN68662.1"/>
    <property type="molecule type" value="Genomic_DNA"/>
</dbReference>